<gene>
    <name evidence="1" type="ORF">LVJ82_05605</name>
</gene>
<name>A0ABY4E565_9NEIS</name>
<dbReference type="RefSeq" id="WP_058355669.1">
    <property type="nucleotide sequence ID" value="NZ_CABKVG010000008.1"/>
</dbReference>
<organism evidence="1 2">
    <name type="scientific">Vitreoscilla massiliensis</name>
    <dbReference type="NCBI Taxonomy" id="1689272"/>
    <lineage>
        <taxon>Bacteria</taxon>
        <taxon>Pseudomonadati</taxon>
        <taxon>Pseudomonadota</taxon>
        <taxon>Betaproteobacteria</taxon>
        <taxon>Neisseriales</taxon>
        <taxon>Neisseriaceae</taxon>
        <taxon>Vitreoscilla</taxon>
    </lineage>
</organism>
<accession>A0ABY4E565</accession>
<evidence type="ECO:0000313" key="1">
    <source>
        <dbReference type="EMBL" id="UOO90454.1"/>
    </source>
</evidence>
<reference evidence="1 2" key="1">
    <citation type="journal article" date="2022" name="Res Sq">
        <title>Evolution of multicellular longitudinally dividing oral cavity symbionts (Neisseriaceae).</title>
        <authorList>
            <person name="Nyongesa S."/>
            <person name="Weber P."/>
            <person name="Bernet E."/>
            <person name="Pullido F."/>
            <person name="Nieckarz M."/>
            <person name="Delaby M."/>
            <person name="Nieves C."/>
            <person name="Viehboeck T."/>
            <person name="Krause N."/>
            <person name="Rivera-Millot A."/>
            <person name="Nakamura A."/>
            <person name="Vischer N."/>
            <person name="VanNieuwenhze M."/>
            <person name="Brun Y."/>
            <person name="Cava F."/>
            <person name="Bulgheresi S."/>
            <person name="Veyrier F."/>
        </authorList>
    </citation>
    <scope>NUCLEOTIDE SEQUENCE [LARGE SCALE GENOMIC DNA]</scope>
    <source>
        <strain evidence="1 2">SN4</strain>
    </source>
</reference>
<keyword evidence="2" id="KW-1185">Reference proteome</keyword>
<sequence length="118" mass="13031">MSLPAAEHICTHCGACCASFRVSFYWAEGEALPPHYTEALTPVYACMSGTNQTQPKCIALQGEVGRAVSCSVYEYRSSTCQEVQLGDEQCQKARRWHHLPAIVLQDSSNDDLHHDQAS</sequence>
<dbReference type="Pfam" id="PF03692">
    <property type="entry name" value="CxxCxxCC"/>
    <property type="match status" value="1"/>
</dbReference>
<protein>
    <submittedName>
        <fullName evidence="1">YkgJ family cysteine cluster protein</fullName>
    </submittedName>
</protein>
<dbReference type="EMBL" id="CP091511">
    <property type="protein sequence ID" value="UOO90454.1"/>
    <property type="molecule type" value="Genomic_DNA"/>
</dbReference>
<dbReference type="Proteomes" id="UP000832011">
    <property type="component" value="Chromosome"/>
</dbReference>
<dbReference type="InterPro" id="IPR005358">
    <property type="entry name" value="Puta_zinc/iron-chelating_dom"/>
</dbReference>
<proteinExistence type="predicted"/>
<evidence type="ECO:0000313" key="2">
    <source>
        <dbReference type="Proteomes" id="UP000832011"/>
    </source>
</evidence>